<evidence type="ECO:0008006" key="3">
    <source>
        <dbReference type="Google" id="ProtNLM"/>
    </source>
</evidence>
<dbReference type="STRING" id="243233.MCA1889"/>
<organism evidence="1 2">
    <name type="scientific">Methylococcus capsulatus (strain ATCC 33009 / NCIMB 11132 / Bath)</name>
    <dbReference type="NCBI Taxonomy" id="243233"/>
    <lineage>
        <taxon>Bacteria</taxon>
        <taxon>Pseudomonadati</taxon>
        <taxon>Pseudomonadota</taxon>
        <taxon>Gammaproteobacteria</taxon>
        <taxon>Methylococcales</taxon>
        <taxon>Methylococcaceae</taxon>
        <taxon>Methylococcus</taxon>
    </lineage>
</organism>
<dbReference type="PIRSF" id="PIRSF015268">
    <property type="entry name" value="Virulence_RhuM"/>
    <property type="match status" value="1"/>
</dbReference>
<gene>
    <name evidence="1" type="ordered locus">MCA1889</name>
</gene>
<evidence type="ECO:0000313" key="2">
    <source>
        <dbReference type="Proteomes" id="UP000006821"/>
    </source>
</evidence>
<dbReference type="PANTHER" id="PTHR35810">
    <property type="entry name" value="CYTOPLASMIC PROTEIN-RELATED"/>
    <property type="match status" value="1"/>
</dbReference>
<accession>Q606X4</accession>
<dbReference type="Proteomes" id="UP000006821">
    <property type="component" value="Chromosome"/>
</dbReference>
<dbReference type="EMBL" id="AE017282">
    <property type="protein sequence ID" value="AAU91844.1"/>
    <property type="molecule type" value="Genomic_DNA"/>
</dbReference>
<dbReference type="PANTHER" id="PTHR35810:SF1">
    <property type="entry name" value="CYTOPLASMIC PROTEIN"/>
    <property type="match status" value="1"/>
</dbReference>
<sequence>MSRKPPTTAPNPGAPTPAPGEIPFLLYTAQDESVKVRVLVQAETVWLTQRQMAELFDKDVRTINEHIRNIYEEGELTEAATIRNFRIVQTEGARQVTREVAHYNLDVIISVGYRVKSHRGTQFRIWATGVLKEYIKKGFVLDDERLKQGKQVFGEDYFRELLERVRSIRASERRIWQQITDIFAECSIDYDPKSEITQDFFATVQNKFHYAITGQTAAEIIHAKADRAAPNMGLTTWKNAPSGRILPSDVTVAKNYLDEPEIKRLERSVSGFFDYIENLLENRRLFNMAEFVAAVDKFLAFNEYRVLEGRGRVSKKQADEKALAEYAEFNKTQRIESDFDRFVRERYAEFDARRREMERALEGKGGKDA</sequence>
<dbReference type="InterPro" id="IPR011204">
    <property type="entry name" value="Virulence_RhuM-like"/>
</dbReference>
<dbReference type="Pfam" id="PF13310">
    <property type="entry name" value="Virulence_RhuM"/>
    <property type="match status" value="1"/>
</dbReference>
<proteinExistence type="predicted"/>
<dbReference type="AlphaFoldDB" id="Q606X4"/>
<reference evidence="1 2" key="1">
    <citation type="journal article" date="2004" name="PLoS Biol.">
        <title>Genomic insights into methanotrophy: the complete genome sequence of Methylococcus capsulatus (Bath).</title>
        <authorList>
            <person name="Ward N.L."/>
            <person name="Larsen O."/>
            <person name="Sakwa J."/>
            <person name="Bruseth L."/>
            <person name="Khouri H.M."/>
            <person name="Durkin A.S."/>
            <person name="Dimitrov G."/>
            <person name="Jiang L."/>
            <person name="Scanlan D."/>
            <person name="Kang K.H."/>
            <person name="Lewis M.R."/>
            <person name="Nelson K.E."/>
            <person name="Methe B.A."/>
            <person name="Wu M."/>
            <person name="Heidelberg J.F."/>
            <person name="Paulsen I.T."/>
            <person name="Fouts D.E."/>
            <person name="Ravel J."/>
            <person name="Tettelin H."/>
            <person name="Ren Q."/>
            <person name="Read T.D."/>
            <person name="DeBoy R.T."/>
            <person name="Seshadri R."/>
            <person name="Salzberg S.L."/>
            <person name="Jensen H.B."/>
            <person name="Birkeland N.K."/>
            <person name="Nelson W.C."/>
            <person name="Dodson R.J."/>
            <person name="Grindhaug S.H."/>
            <person name="Holt I.E."/>
            <person name="Eidhammer I."/>
            <person name="Jonasen I."/>
            <person name="Vanaken S."/>
            <person name="Utterback T.R."/>
            <person name="Feldblyum T.V."/>
            <person name="Fraser C.M."/>
            <person name="Lillehaug J.R."/>
            <person name="Eisen J.A."/>
        </authorList>
    </citation>
    <scope>NUCLEOTIDE SEQUENCE [LARGE SCALE GENOMIC DNA]</scope>
    <source>
        <strain evidence="2">ATCC 33009 / NCIMB 11132 / Bath</strain>
    </source>
</reference>
<dbReference type="RefSeq" id="WP_010961139.1">
    <property type="nucleotide sequence ID" value="NC_002977.6"/>
</dbReference>
<protein>
    <recommendedName>
        <fullName evidence="3">Cell filamentation protein Fic</fullName>
    </recommendedName>
</protein>
<name>Q606X4_METCA</name>
<evidence type="ECO:0000313" key="1">
    <source>
        <dbReference type="EMBL" id="AAU91844.1"/>
    </source>
</evidence>
<dbReference type="GeneID" id="88224131"/>
<dbReference type="HOGENOM" id="CLU_048266_0_0_6"/>
<dbReference type="KEGG" id="mca:MCA1889"/>
<dbReference type="eggNOG" id="COG3943">
    <property type="taxonomic scope" value="Bacteria"/>
</dbReference>